<dbReference type="Proteomes" id="UP000596151">
    <property type="component" value="Segment"/>
</dbReference>
<dbReference type="RefSeq" id="YP_010051076.1">
    <property type="nucleotide sequence ID" value="NC_054437.1"/>
</dbReference>
<organism evidence="1 2">
    <name type="scientific">Gordonia phage TinaLin</name>
    <dbReference type="NCBI Taxonomy" id="2797324"/>
    <lineage>
        <taxon>Viruses</taxon>
        <taxon>Duplodnaviria</taxon>
        <taxon>Heunggongvirae</taxon>
        <taxon>Uroviricota</taxon>
        <taxon>Caudoviricetes</taxon>
        <taxon>Ruthgordonvirinae</taxon>
        <taxon>Tinalinvirus</taxon>
        <taxon>Tinalinvirus tinalin</taxon>
    </lineage>
</organism>
<evidence type="ECO:0000313" key="2">
    <source>
        <dbReference type="Proteomes" id="UP000596151"/>
    </source>
</evidence>
<proteinExistence type="predicted"/>
<name>A0A7T7GTZ1_9CAUD</name>
<evidence type="ECO:0000313" key="1">
    <source>
        <dbReference type="EMBL" id="QQM15149.1"/>
    </source>
</evidence>
<dbReference type="KEGG" id="vg:63911817"/>
<accession>A0A7T7GTZ1</accession>
<sequence>MPRKDYDRDRVIICESFRDAEAFKRRCPEYADWSPVSIPTIDYRLKGRHLQDFRLTSKVAARAEAPLIESSCRFLVALYGIGDNRGDLAHYRTLDELVKPAPDSKDTA</sequence>
<dbReference type="EMBL" id="MW132713">
    <property type="protein sequence ID" value="QQM15149.1"/>
    <property type="molecule type" value="Genomic_DNA"/>
</dbReference>
<gene>
    <name evidence="1" type="primary">61</name>
    <name evidence="1" type="ORF">SEA_TINALIN_61</name>
</gene>
<keyword evidence="2" id="KW-1185">Reference proteome</keyword>
<dbReference type="GeneID" id="63911817"/>
<protein>
    <submittedName>
        <fullName evidence="1">Uncharacterized protein</fullName>
    </submittedName>
</protein>
<reference evidence="1 2" key="1">
    <citation type="submission" date="2020-10" db="EMBL/GenBank/DDBJ databases">
        <authorList>
            <person name="Tina S.-P."/>
            <person name="Abby P."/>
            <person name="Briggs L.A."/>
            <person name="Washington J.M."/>
            <person name="Garlena R.A."/>
            <person name="Russell D.A."/>
            <person name="Pope W.H."/>
            <person name="Jacobs-Sera D."/>
            <person name="Hatfull G.F."/>
        </authorList>
    </citation>
    <scope>NUCLEOTIDE SEQUENCE [LARGE SCALE GENOMIC DNA]</scope>
</reference>